<evidence type="ECO:0000313" key="3">
    <source>
        <dbReference type="Proteomes" id="UP001055429"/>
    </source>
</evidence>
<gene>
    <name evidence="2" type="ORF">M8231_02430</name>
</gene>
<evidence type="ECO:0000313" key="2">
    <source>
        <dbReference type="EMBL" id="URI15870.1"/>
    </source>
</evidence>
<dbReference type="Proteomes" id="UP001055429">
    <property type="component" value="Chromosome"/>
</dbReference>
<name>A0ABY4SP38_9CAUL</name>
<dbReference type="EMBL" id="CP097649">
    <property type="protein sequence ID" value="URI15870.1"/>
    <property type="molecule type" value="Genomic_DNA"/>
</dbReference>
<keyword evidence="3" id="KW-1185">Reference proteome</keyword>
<organism evidence="2 3">
    <name type="scientific">Brevundimonas albigilva</name>
    <dbReference type="NCBI Taxonomy" id="1312364"/>
    <lineage>
        <taxon>Bacteria</taxon>
        <taxon>Pseudomonadati</taxon>
        <taxon>Pseudomonadota</taxon>
        <taxon>Alphaproteobacteria</taxon>
        <taxon>Caulobacterales</taxon>
        <taxon>Caulobacteraceae</taxon>
        <taxon>Brevundimonas</taxon>
    </lineage>
</organism>
<sequence>MVNLDDAIFRRQGSRKTFPACNEDCPVLKKSLAAMCGVAAALLVGTPVFLTPTTAFAEMSGQSTLLRGGRSNEYQDQREQQRESRRQQREGRQERQQEAAPADPEKAKADAQTALTATGSSCSVTEAKLLGQTAERVDLFEAVCATGPGYIVVASTPPQAVDCALLASQAETARAADPAADVGTLCTLPANQNIASVFSGYAREAGISCDVDEGLAIGQTSTGETVYEIGCSNSDGYWLEKTASGWTKTPCLQIMSQGKACRFTTVAEQVSDLQKLFTGTDASDCTVQQIKLMGQNANGQFIEAKCEAAGTGYIARIKDGAVAQVYGCPAPTIGGGCTLTTTPEADATEQ</sequence>
<feature type="region of interest" description="Disordered" evidence="1">
    <location>
        <begin position="61"/>
        <end position="114"/>
    </location>
</feature>
<accession>A0ABY4SP38</accession>
<protein>
    <submittedName>
        <fullName evidence="2">Uncharacterized protein</fullName>
    </submittedName>
</protein>
<proteinExistence type="predicted"/>
<evidence type="ECO:0000256" key="1">
    <source>
        <dbReference type="SAM" id="MobiDB-lite"/>
    </source>
</evidence>
<dbReference type="RefSeq" id="WP_250202160.1">
    <property type="nucleotide sequence ID" value="NZ_CP097649.1"/>
</dbReference>
<reference evidence="2" key="1">
    <citation type="submission" date="2022-05" db="EMBL/GenBank/DDBJ databases">
        <title>Brevundimonas albigilva TT17 genome sequence.</title>
        <authorList>
            <person name="Lee K."/>
            <person name="Son H."/>
        </authorList>
    </citation>
    <scope>NUCLEOTIDE SEQUENCE</scope>
    <source>
        <strain evidence="2">TT17</strain>
    </source>
</reference>
<feature type="compositionally biased region" description="Basic and acidic residues" evidence="1">
    <location>
        <begin position="73"/>
        <end position="109"/>
    </location>
</feature>